<dbReference type="PROSITE" id="PS51257">
    <property type="entry name" value="PROKAR_LIPOPROTEIN"/>
    <property type="match status" value="1"/>
</dbReference>
<dbReference type="PANTHER" id="PTHR43750:SF3">
    <property type="entry name" value="UDP-GLUCOSE 6-DEHYDROGENASE TUAD"/>
    <property type="match status" value="1"/>
</dbReference>
<dbReference type="InterPro" id="IPR028357">
    <property type="entry name" value="UDPglc_DH_bac"/>
</dbReference>
<comment type="caution">
    <text evidence="10">The sequence shown here is derived from an EMBL/GenBank/DDBJ whole genome shotgun (WGS) entry which is preliminary data.</text>
</comment>
<dbReference type="Proteomes" id="UP001595851">
    <property type="component" value="Unassembled WGS sequence"/>
</dbReference>
<reference evidence="11" key="1">
    <citation type="journal article" date="2019" name="Int. J. Syst. Evol. Microbiol.">
        <title>The Global Catalogue of Microorganisms (GCM) 10K type strain sequencing project: providing services to taxonomists for standard genome sequencing and annotation.</title>
        <authorList>
            <consortium name="The Broad Institute Genomics Platform"/>
            <consortium name="The Broad Institute Genome Sequencing Center for Infectious Disease"/>
            <person name="Wu L."/>
            <person name="Ma J."/>
        </authorList>
    </citation>
    <scope>NUCLEOTIDE SEQUENCE [LARGE SCALE GENOMIC DNA]</scope>
    <source>
        <strain evidence="11">TBRC 1276</strain>
    </source>
</reference>
<dbReference type="InterPro" id="IPR036220">
    <property type="entry name" value="UDP-Glc/GDP-Man_DH_C_sf"/>
</dbReference>
<evidence type="ECO:0000256" key="7">
    <source>
        <dbReference type="PIRNR" id="PIRNR000124"/>
    </source>
</evidence>
<dbReference type="PIRSF" id="PIRSF500134">
    <property type="entry name" value="UDPglc_DH_bac"/>
    <property type="match status" value="1"/>
</dbReference>
<keyword evidence="4 7" id="KW-0560">Oxidoreductase</keyword>
<proteinExistence type="inferred from homology"/>
<dbReference type="SUPFAM" id="SSF51735">
    <property type="entry name" value="NAD(P)-binding Rossmann-fold domains"/>
    <property type="match status" value="1"/>
</dbReference>
<evidence type="ECO:0000256" key="4">
    <source>
        <dbReference type="ARBA" id="ARBA00023002"/>
    </source>
</evidence>
<dbReference type="SUPFAM" id="SSF48179">
    <property type="entry name" value="6-phosphogluconate dehydrogenase C-terminal domain-like"/>
    <property type="match status" value="1"/>
</dbReference>
<dbReference type="InterPro" id="IPR017476">
    <property type="entry name" value="UDP-Glc/GDP-Man"/>
</dbReference>
<evidence type="ECO:0000259" key="9">
    <source>
        <dbReference type="SMART" id="SM00984"/>
    </source>
</evidence>
<comment type="similarity">
    <text evidence="2 7">Belongs to the UDP-glucose/GDP-mannose dehydrogenase family.</text>
</comment>
<organism evidence="10 11">
    <name type="scientific">Nonomuraea purpurea</name>
    <dbReference type="NCBI Taxonomy" id="1849276"/>
    <lineage>
        <taxon>Bacteria</taxon>
        <taxon>Bacillati</taxon>
        <taxon>Actinomycetota</taxon>
        <taxon>Actinomycetes</taxon>
        <taxon>Streptosporangiales</taxon>
        <taxon>Streptosporangiaceae</taxon>
        <taxon>Nonomuraea</taxon>
    </lineage>
</organism>
<dbReference type="Pfam" id="PF00984">
    <property type="entry name" value="UDPG_MGDP_dh"/>
    <property type="match status" value="1"/>
</dbReference>
<evidence type="ECO:0000256" key="5">
    <source>
        <dbReference type="ARBA" id="ARBA00023027"/>
    </source>
</evidence>
<dbReference type="EC" id="1.1.1.22" evidence="3 7"/>
<dbReference type="PIRSF" id="PIRSF000124">
    <property type="entry name" value="UDPglc_GDPman_dh"/>
    <property type="match status" value="1"/>
</dbReference>
<dbReference type="Pfam" id="PF03721">
    <property type="entry name" value="UDPG_MGDP_dh_N"/>
    <property type="match status" value="1"/>
</dbReference>
<feature type="transmembrane region" description="Helical" evidence="8">
    <location>
        <begin position="9"/>
        <end position="29"/>
    </location>
</feature>
<comment type="pathway">
    <text evidence="1">Nucleotide-sugar biosynthesis; UDP-alpha-D-glucuronate biosynthesis; UDP-alpha-D-glucuronate from UDP-alpha-D-glucose: step 1/1.</text>
</comment>
<dbReference type="InterPro" id="IPR001732">
    <property type="entry name" value="UDP-Glc/GDP-Man_DH_N"/>
</dbReference>
<sequence>MDDKPERRIVVFGAGYIGLVTGACLAQLGNQVVVRDIDPEKIRLLQSGEVPIYEPGLGELIARNKERLTFTLDLQQALNGAEIAYVCVDTPPSASGDADLSRVWSVVQSLEGASYLRAVVVKSTVPVGTGARVRAALDTVGLQHVGYASNPEFTAEGTAVRDFLHPDRVVVGVSDEATARLISELHEGVDGPVVVMDVRSAEMVKLASNALLATKISFINEIATLCEKTGADIEHVADAVGLDHRLGRHFLRPGIGWGGSCFPKDSEALRQLANNTGYHLQLLSAVIEVNNLQKRRAVQKLKDELGTLMGARVALLGLTFKPGTDDMREAPSTVLAARLLAEGAEVSCWDPMARPAEVEPWTSTSRHVSPELAVEGADAAIVVTEWPQLKEVDWARVVTAMRRPVLYDGRNLLDPAAMRGLGFTYISVGRP</sequence>
<evidence type="ECO:0000313" key="11">
    <source>
        <dbReference type="Proteomes" id="UP001595851"/>
    </source>
</evidence>
<dbReference type="RefSeq" id="WP_379534099.1">
    <property type="nucleotide sequence ID" value="NZ_JBHSBI010000033.1"/>
</dbReference>
<protein>
    <recommendedName>
        <fullName evidence="3 7">UDP-glucose 6-dehydrogenase</fullName>
        <ecNumber evidence="3 7">1.1.1.22</ecNumber>
    </recommendedName>
</protein>
<accession>A0ABV8GJX4</accession>
<evidence type="ECO:0000256" key="8">
    <source>
        <dbReference type="SAM" id="Phobius"/>
    </source>
</evidence>
<keyword evidence="8" id="KW-0812">Transmembrane</keyword>
<evidence type="ECO:0000256" key="6">
    <source>
        <dbReference type="ARBA" id="ARBA00047473"/>
    </source>
</evidence>
<keyword evidence="8" id="KW-0472">Membrane</keyword>
<dbReference type="InterPro" id="IPR036291">
    <property type="entry name" value="NAD(P)-bd_dom_sf"/>
</dbReference>
<evidence type="ECO:0000256" key="1">
    <source>
        <dbReference type="ARBA" id="ARBA00004701"/>
    </source>
</evidence>
<evidence type="ECO:0000256" key="2">
    <source>
        <dbReference type="ARBA" id="ARBA00006601"/>
    </source>
</evidence>
<name>A0ABV8GJX4_9ACTN</name>
<dbReference type="InterPro" id="IPR008927">
    <property type="entry name" value="6-PGluconate_DH-like_C_sf"/>
</dbReference>
<keyword evidence="11" id="KW-1185">Reference proteome</keyword>
<dbReference type="SUPFAM" id="SSF52413">
    <property type="entry name" value="UDP-glucose/GDP-mannose dehydrogenase C-terminal domain"/>
    <property type="match status" value="1"/>
</dbReference>
<dbReference type="PANTHER" id="PTHR43750">
    <property type="entry name" value="UDP-GLUCOSE 6-DEHYDROGENASE TUAD"/>
    <property type="match status" value="1"/>
</dbReference>
<dbReference type="InterPro" id="IPR014026">
    <property type="entry name" value="UDP-Glc/GDP-Man_DH_dimer"/>
</dbReference>
<keyword evidence="5 7" id="KW-0520">NAD</keyword>
<dbReference type="EMBL" id="JBHSBI010000033">
    <property type="protein sequence ID" value="MFC4014253.1"/>
    <property type="molecule type" value="Genomic_DNA"/>
</dbReference>
<evidence type="ECO:0000256" key="3">
    <source>
        <dbReference type="ARBA" id="ARBA00012954"/>
    </source>
</evidence>
<dbReference type="SMART" id="SM00984">
    <property type="entry name" value="UDPG_MGDP_dh_C"/>
    <property type="match status" value="1"/>
</dbReference>
<dbReference type="Gene3D" id="1.20.5.100">
    <property type="entry name" value="Cytochrome c1, transmembrane anchor, C-terminal"/>
    <property type="match status" value="1"/>
</dbReference>
<dbReference type="InterPro" id="IPR014027">
    <property type="entry name" value="UDP-Glc/GDP-Man_DH_C"/>
</dbReference>
<dbReference type="NCBIfam" id="TIGR03026">
    <property type="entry name" value="NDP-sugDHase"/>
    <property type="match status" value="1"/>
</dbReference>
<comment type="catalytic activity">
    <reaction evidence="6 7">
        <text>UDP-alpha-D-glucose + 2 NAD(+) + H2O = UDP-alpha-D-glucuronate + 2 NADH + 3 H(+)</text>
        <dbReference type="Rhea" id="RHEA:23596"/>
        <dbReference type="ChEBI" id="CHEBI:15377"/>
        <dbReference type="ChEBI" id="CHEBI:15378"/>
        <dbReference type="ChEBI" id="CHEBI:57540"/>
        <dbReference type="ChEBI" id="CHEBI:57945"/>
        <dbReference type="ChEBI" id="CHEBI:58052"/>
        <dbReference type="ChEBI" id="CHEBI:58885"/>
        <dbReference type="EC" id="1.1.1.22"/>
    </reaction>
</comment>
<keyword evidence="8" id="KW-1133">Transmembrane helix</keyword>
<dbReference type="GO" id="GO:0016491">
    <property type="term" value="F:oxidoreductase activity"/>
    <property type="evidence" value="ECO:0007669"/>
    <property type="project" value="UniProtKB-KW"/>
</dbReference>
<dbReference type="Pfam" id="PF03720">
    <property type="entry name" value="UDPG_MGDP_dh_C"/>
    <property type="match status" value="1"/>
</dbReference>
<feature type="domain" description="UDP-glucose/GDP-mannose dehydrogenase C-terminal" evidence="9">
    <location>
        <begin position="314"/>
        <end position="415"/>
    </location>
</feature>
<evidence type="ECO:0000313" key="10">
    <source>
        <dbReference type="EMBL" id="MFC4014253.1"/>
    </source>
</evidence>
<gene>
    <name evidence="10" type="ORF">ACFOY2_44005</name>
</gene>
<dbReference type="Gene3D" id="3.40.50.720">
    <property type="entry name" value="NAD(P)-binding Rossmann-like Domain"/>
    <property type="match status" value="2"/>
</dbReference>